<dbReference type="RefSeq" id="WP_313794489.1">
    <property type="nucleotide sequence ID" value="NZ_CP102453.1"/>
</dbReference>
<proteinExistence type="predicted"/>
<reference evidence="1 2" key="1">
    <citation type="submission" date="2022-08" db="EMBL/GenBank/DDBJ databases">
        <title>Aerococcaceae sp. nov isolated from spoiled eye mask.</title>
        <authorList>
            <person name="Zhou G."/>
            <person name="Xie X.-B."/>
            <person name="Shi Q.-S."/>
            <person name="Wang Y.-S."/>
            <person name="Wen X."/>
            <person name="Peng H."/>
            <person name="Yang X.-J."/>
            <person name="Tao H.-B."/>
            <person name="Huang X.-M."/>
        </authorList>
    </citation>
    <scope>NUCLEOTIDE SEQUENCE [LARGE SCALE GENOMIC DNA]</scope>
    <source>
        <strain evidence="2">DM20194951</strain>
    </source>
</reference>
<dbReference type="SUPFAM" id="SSF82784">
    <property type="entry name" value="OsmC-like"/>
    <property type="match status" value="1"/>
</dbReference>
<dbReference type="EMBL" id="CP102453">
    <property type="protein sequence ID" value="UUX34995.1"/>
    <property type="molecule type" value="Genomic_DNA"/>
</dbReference>
<dbReference type="Gene3D" id="3.30.300.20">
    <property type="match status" value="1"/>
</dbReference>
<evidence type="ECO:0000313" key="1">
    <source>
        <dbReference type="EMBL" id="UUX34995.1"/>
    </source>
</evidence>
<dbReference type="Pfam" id="PF02566">
    <property type="entry name" value="OsmC"/>
    <property type="match status" value="1"/>
</dbReference>
<organism evidence="1 2">
    <name type="scientific">Fundicoccus culcitae</name>
    <dbReference type="NCBI Taxonomy" id="2969821"/>
    <lineage>
        <taxon>Bacteria</taxon>
        <taxon>Bacillati</taxon>
        <taxon>Bacillota</taxon>
        <taxon>Bacilli</taxon>
        <taxon>Lactobacillales</taxon>
        <taxon>Aerococcaceae</taxon>
        <taxon>Fundicoccus</taxon>
    </lineage>
</organism>
<name>A0ABY5P9F5_9LACT</name>
<protein>
    <submittedName>
        <fullName evidence="1">OsmC family protein</fullName>
    </submittedName>
</protein>
<accession>A0ABY5P9F5</accession>
<dbReference type="InterPro" id="IPR003718">
    <property type="entry name" value="OsmC/Ohr_fam"/>
</dbReference>
<evidence type="ECO:0000313" key="2">
    <source>
        <dbReference type="Proteomes" id="UP001315967"/>
    </source>
</evidence>
<keyword evidence="2" id="KW-1185">Reference proteome</keyword>
<dbReference type="InterPro" id="IPR015946">
    <property type="entry name" value="KH_dom-like_a/b"/>
</dbReference>
<gene>
    <name evidence="1" type="ORF">NRE15_04940</name>
</gene>
<sequence>MSQKMVHAENKANYVVTATVDHFEYTLDFAERNPDKTSVGTTPTGLLVAALAGCHLMTARSFLVGRELDFTALKVDITADFDHKNFDWRMTADIRLQTDAKLDERQVESLKRFIHNHCTVSNVLSHGNTLNLAIELV</sequence>
<dbReference type="InterPro" id="IPR036102">
    <property type="entry name" value="OsmC/Ohrsf"/>
</dbReference>
<dbReference type="Proteomes" id="UP001315967">
    <property type="component" value="Chromosome"/>
</dbReference>